<dbReference type="AlphaFoldDB" id="A0A8S9ZTI6"/>
<dbReference type="Gene3D" id="2.60.40.10">
    <property type="entry name" value="Immunoglobulins"/>
    <property type="match status" value="2"/>
</dbReference>
<accession>A0A8S9ZTI6</accession>
<dbReference type="InterPro" id="IPR013783">
    <property type="entry name" value="Ig-like_fold"/>
</dbReference>
<evidence type="ECO:0000256" key="3">
    <source>
        <dbReference type="ARBA" id="ARBA00023212"/>
    </source>
</evidence>
<dbReference type="PANTHER" id="PTHR22920:SF7">
    <property type="entry name" value="MSP DOMAIN-CONTAINING PROTEIN-RELATED"/>
    <property type="match status" value="1"/>
</dbReference>
<dbReference type="InterPro" id="IPR000535">
    <property type="entry name" value="MSP_dom"/>
</dbReference>
<keyword evidence="3 7" id="KW-0206">Cytoskeleton</keyword>
<dbReference type="Pfam" id="PF00635">
    <property type="entry name" value="Motile_Sperm"/>
    <property type="match status" value="2"/>
</dbReference>
<evidence type="ECO:0000256" key="2">
    <source>
        <dbReference type="ARBA" id="ARBA00022490"/>
    </source>
</evidence>
<keyword evidence="2" id="KW-0963">Cytoplasm</keyword>
<keyword evidence="4" id="KW-0966">Cell projection</keyword>
<feature type="domain" description="MSP" evidence="8">
    <location>
        <begin position="1"/>
        <end position="115"/>
    </location>
</feature>
<dbReference type="InterPro" id="IPR008962">
    <property type="entry name" value="PapD-like_sf"/>
</dbReference>
<dbReference type="Proteomes" id="UP000605970">
    <property type="component" value="Unassembled WGS sequence"/>
</dbReference>
<name>A0A8S9ZTI6_9BILA</name>
<dbReference type="SUPFAM" id="SSF49354">
    <property type="entry name" value="PapD-like"/>
    <property type="match status" value="2"/>
</dbReference>
<sequence length="221" mass="25384">MAAIPPADIIALPSENIFSSTGRHQTIYFHIKNTGPRRIFFSITTTSTKAIFKPNNGLINGHGEVILEVNCTGYFVGEEKEAFMVHWSNEAEDSTLAAHKATGFHRRKQMFLIYNPPKDFYFNAPFHNQQTYYTRIRNSGIRKVAMKVYTNTPNVKIYPEMAVVQPYGYFEVRVICEPNAHLDRNSSRDKIIIKCVVPPRDGGNTVKKEWFQIAKFYNLKN</sequence>
<evidence type="ECO:0000313" key="9">
    <source>
        <dbReference type="EMBL" id="KAF7636623.1"/>
    </source>
</evidence>
<evidence type="ECO:0000256" key="5">
    <source>
        <dbReference type="ARBA" id="ARBA00037744"/>
    </source>
</evidence>
<comment type="caution">
    <text evidence="9">The sequence shown here is derived from an EMBL/GenBank/DDBJ whole genome shotgun (WGS) entry which is preliminary data.</text>
</comment>
<evidence type="ECO:0000259" key="8">
    <source>
        <dbReference type="PROSITE" id="PS50202"/>
    </source>
</evidence>
<protein>
    <recommendedName>
        <fullName evidence="7">Major sperm protein</fullName>
    </recommendedName>
</protein>
<comment type="subcellular location">
    <subcellularLocation>
        <location evidence="6">Cell projection</location>
        <location evidence="6">Pseudopodium</location>
    </subcellularLocation>
    <subcellularLocation>
        <location evidence="1">Cytoplasm</location>
        <location evidence="1">Cytoskeleton</location>
    </subcellularLocation>
</comment>
<dbReference type="GO" id="GO:0005856">
    <property type="term" value="C:cytoskeleton"/>
    <property type="evidence" value="ECO:0007669"/>
    <property type="project" value="UniProtKB-SubCell"/>
</dbReference>
<dbReference type="EMBL" id="JABEBT010000028">
    <property type="protein sequence ID" value="KAF7636623.1"/>
    <property type="molecule type" value="Genomic_DNA"/>
</dbReference>
<evidence type="ECO:0000256" key="6">
    <source>
        <dbReference type="ARBA" id="ARBA00037818"/>
    </source>
</evidence>
<dbReference type="GO" id="GO:0031143">
    <property type="term" value="C:pseudopodium"/>
    <property type="evidence" value="ECO:0007669"/>
    <property type="project" value="UniProtKB-SubCell"/>
</dbReference>
<dbReference type="PROSITE" id="PS50202">
    <property type="entry name" value="MSP"/>
    <property type="match status" value="2"/>
</dbReference>
<comment type="function">
    <text evidence="5 7">Central component in molecular interactions underlying sperm crawling. Forms an extensive filament system that extends from sperm villipoda, along the leading edge of the pseudopod.</text>
</comment>
<dbReference type="OrthoDB" id="10638794at2759"/>
<dbReference type="PANTHER" id="PTHR22920">
    <property type="entry name" value="MAJOR SPERM PROTEIN"/>
    <property type="match status" value="1"/>
</dbReference>
<evidence type="ECO:0000313" key="10">
    <source>
        <dbReference type="Proteomes" id="UP000605970"/>
    </source>
</evidence>
<gene>
    <name evidence="9" type="ORF">Mgra_00004019</name>
</gene>
<feature type="non-terminal residue" evidence="9">
    <location>
        <position position="1"/>
    </location>
</feature>
<proteinExistence type="predicted"/>
<organism evidence="9 10">
    <name type="scientific">Meloidogyne graminicola</name>
    <dbReference type="NCBI Taxonomy" id="189291"/>
    <lineage>
        <taxon>Eukaryota</taxon>
        <taxon>Metazoa</taxon>
        <taxon>Ecdysozoa</taxon>
        <taxon>Nematoda</taxon>
        <taxon>Chromadorea</taxon>
        <taxon>Rhabditida</taxon>
        <taxon>Tylenchina</taxon>
        <taxon>Tylenchomorpha</taxon>
        <taxon>Tylenchoidea</taxon>
        <taxon>Meloidogynidae</taxon>
        <taxon>Meloidogyninae</taxon>
        <taxon>Meloidogyne</taxon>
    </lineage>
</organism>
<evidence type="ECO:0000256" key="4">
    <source>
        <dbReference type="ARBA" id="ARBA00023273"/>
    </source>
</evidence>
<feature type="domain" description="MSP" evidence="8">
    <location>
        <begin position="111"/>
        <end position="221"/>
    </location>
</feature>
<dbReference type="InterPro" id="IPR051155">
    <property type="entry name" value="Nematode_MSP"/>
</dbReference>
<reference evidence="9" key="1">
    <citation type="journal article" date="2020" name="Ecol. Evol.">
        <title>Genome structure and content of the rice root-knot nematode (Meloidogyne graminicola).</title>
        <authorList>
            <person name="Phan N.T."/>
            <person name="Danchin E.G.J."/>
            <person name="Klopp C."/>
            <person name="Perfus-Barbeoch L."/>
            <person name="Kozlowski D.K."/>
            <person name="Koutsovoulos G.D."/>
            <person name="Lopez-Roques C."/>
            <person name="Bouchez O."/>
            <person name="Zahm M."/>
            <person name="Besnard G."/>
            <person name="Bellafiore S."/>
        </authorList>
    </citation>
    <scope>NUCLEOTIDE SEQUENCE</scope>
    <source>
        <strain evidence="9">VN-18</strain>
    </source>
</reference>
<evidence type="ECO:0000256" key="1">
    <source>
        <dbReference type="ARBA" id="ARBA00004245"/>
    </source>
</evidence>
<evidence type="ECO:0000256" key="7">
    <source>
        <dbReference type="RuleBase" id="RU003425"/>
    </source>
</evidence>
<keyword evidence="10" id="KW-1185">Reference proteome</keyword>